<evidence type="ECO:0000313" key="3">
    <source>
        <dbReference type="Proteomes" id="UP000676246"/>
    </source>
</evidence>
<accession>A0A940Y4P3</accession>
<dbReference type="RefSeq" id="WP_210851972.1">
    <property type="nucleotide sequence ID" value="NZ_JAGQDD010000002.1"/>
</dbReference>
<dbReference type="InterPro" id="IPR027417">
    <property type="entry name" value="P-loop_NTPase"/>
</dbReference>
<protein>
    <submittedName>
        <fullName evidence="2">Sulfotransferase</fullName>
    </submittedName>
</protein>
<dbReference type="Proteomes" id="UP000676246">
    <property type="component" value="Unassembled WGS sequence"/>
</dbReference>
<dbReference type="Pfam" id="PF13469">
    <property type="entry name" value="Sulfotransfer_3"/>
    <property type="match status" value="1"/>
</dbReference>
<evidence type="ECO:0000256" key="1">
    <source>
        <dbReference type="SAM" id="MobiDB-lite"/>
    </source>
</evidence>
<dbReference type="EMBL" id="JAGQDD010000002">
    <property type="protein sequence ID" value="MBQ0929722.1"/>
    <property type="molecule type" value="Genomic_DNA"/>
</dbReference>
<proteinExistence type="predicted"/>
<name>A0A940Y4P3_9BURK</name>
<organism evidence="2 3">
    <name type="scientific">Ideonella alba</name>
    <dbReference type="NCBI Taxonomy" id="2824118"/>
    <lineage>
        <taxon>Bacteria</taxon>
        <taxon>Pseudomonadati</taxon>
        <taxon>Pseudomonadota</taxon>
        <taxon>Betaproteobacteria</taxon>
        <taxon>Burkholderiales</taxon>
        <taxon>Sphaerotilaceae</taxon>
        <taxon>Ideonella</taxon>
    </lineage>
</organism>
<reference evidence="2 3" key="1">
    <citation type="submission" date="2021-04" db="EMBL/GenBank/DDBJ databases">
        <title>The genome sequence of Ideonella sp. 3Y2.</title>
        <authorList>
            <person name="Liu Y."/>
        </authorList>
    </citation>
    <scope>NUCLEOTIDE SEQUENCE [LARGE SCALE GENOMIC DNA]</scope>
    <source>
        <strain evidence="2 3">3Y2</strain>
    </source>
</reference>
<gene>
    <name evidence="2" type="ORF">KAK03_04420</name>
</gene>
<evidence type="ECO:0000313" key="2">
    <source>
        <dbReference type="EMBL" id="MBQ0929722.1"/>
    </source>
</evidence>
<comment type="caution">
    <text evidence="2">The sequence shown here is derived from an EMBL/GenBank/DDBJ whole genome shotgun (WGS) entry which is preliminary data.</text>
</comment>
<dbReference type="AlphaFoldDB" id="A0A940Y4P3"/>
<keyword evidence="3" id="KW-1185">Reference proteome</keyword>
<dbReference type="SUPFAM" id="SSF52540">
    <property type="entry name" value="P-loop containing nucleoside triphosphate hydrolases"/>
    <property type="match status" value="1"/>
</dbReference>
<feature type="region of interest" description="Disordered" evidence="1">
    <location>
        <begin position="129"/>
        <end position="158"/>
    </location>
</feature>
<sequence length="802" mass="86962">MMNTALLAIARNDADIAEAWVRHHAPLTDLLVVIDQGSFDGTREVLEALRAEGLPLLIVDAPALGQSDAEQCTRTYRMVAPTFNPELVFLLTLDQFIRCTDRASMEAELAALPPGAGAVLERHGHVPDAARAARDGGPSHPAELPMRLSQPLSPPAPAVLRRRSEDDARLGLGGPGQTPVLDEQPLPLYQCTSATLACYPARHRGQVAASILHAWQVHRARSGAHALPRAQFGWRRWLDRLVTGQALETADVIALATAGEGADAPCQADPLPGDPPLIRHARCLRSDAVARLSAGLGWPDPPAPTRTEAEGQRLDLAPLRDLVGATDARRAIVIGPPLWRDGLALACPDLHQHVPQPDQADEAVDLLLAPETDSGFTDEIAAAAAPGLVGGIAYWPATPRAAGALARELDTWAAAGWRPNLLRTLSLRALASYRDIRRAALVLSPADPARAERDAAIRDALLAMDAQDTDWTDPPAALLWHPLQALGVQLPAPAQTEAPAAAAAAPAAPPPVRSVLIVGSGRSGTSCLAGMFSPETHHHARDLYKPQVSNPKGFFEAAHINDLNESIQVHSAMARHGADATRHLLQGFEPHQLWLARFDDGMPATWNDQHRRQIADAVRDRPLCLKDPRMSITLPAWLEQLPDALVLSIHRPPAVSAASILRECQVATYLLDFRISLHDALAVWRQSYRRMVQAYRAGVDVLFLRYDDLFDEQRLQQLESRVGARLRRDFAERQLNRTQAELVVDSENQALHQLLDALAELSFAGQRAQACALIDQYLARWPDRTVAFHGRAAASPAPACVG</sequence>
<dbReference type="Gene3D" id="3.40.50.300">
    <property type="entry name" value="P-loop containing nucleotide triphosphate hydrolases"/>
    <property type="match status" value="1"/>
</dbReference>